<sequence>MSDAAWTLMNCCRFPGWLAGRGGRPEDYCHRKMVDAVRSLVNNGVKWRAMPADFPSWPRVYAFFVRWRDTGLVTELHEGLREAVRRSEGRAPEPSAAVVDSQSIKADATVALDSRGFDAGRKINGRKWHLLTDTLGLVLTVLVTPASTTDRGGARTLLPTATGRFRRLARVWANGGYTGHLTDWTTQHLGLALDIVRRPNDVQGFQALPRRWVVDRSFAWLLRSRRLVRDYELANPGASWLAANSTHGDCSAATTGSMPQGGEVSSGQVTVRVRCEQWKGVLLCVKPCRVLGASPRCHRRISRTVSGVSSRRKRVIGLSRGRQGEASRLRLDEVGELVTILDLLAPHVEEPGWAHGPRRASSGGGS</sequence>
<dbReference type="EMBL" id="JBHTMM010000072">
    <property type="protein sequence ID" value="MFD1311232.1"/>
    <property type="molecule type" value="Genomic_DNA"/>
</dbReference>
<dbReference type="Proteomes" id="UP001597058">
    <property type="component" value="Unassembled WGS sequence"/>
</dbReference>
<evidence type="ECO:0000313" key="4">
    <source>
        <dbReference type="Proteomes" id="UP001597058"/>
    </source>
</evidence>
<feature type="domain" description="Transposase IS4-like" evidence="1">
    <location>
        <begin position="93"/>
        <end position="227"/>
    </location>
</feature>
<dbReference type="RefSeq" id="WP_381237032.1">
    <property type="nucleotide sequence ID" value="NZ_JBHSKH010000041.1"/>
</dbReference>
<evidence type="ECO:0000259" key="2">
    <source>
        <dbReference type="Pfam" id="PF13340"/>
    </source>
</evidence>
<feature type="domain" description="Insertion element IS402-like" evidence="2">
    <location>
        <begin position="1"/>
        <end position="77"/>
    </location>
</feature>
<dbReference type="Pfam" id="PF01609">
    <property type="entry name" value="DDE_Tnp_1"/>
    <property type="match status" value="1"/>
</dbReference>
<protein>
    <submittedName>
        <fullName evidence="3">IS5 family transposase</fullName>
    </submittedName>
</protein>
<organism evidence="3 4">
    <name type="scientific">Streptomyces kaempferi</name>
    <dbReference type="NCBI Taxonomy" id="333725"/>
    <lineage>
        <taxon>Bacteria</taxon>
        <taxon>Bacillati</taxon>
        <taxon>Actinomycetota</taxon>
        <taxon>Actinomycetes</taxon>
        <taxon>Kitasatosporales</taxon>
        <taxon>Streptomycetaceae</taxon>
        <taxon>Streptomyces</taxon>
    </lineage>
</organism>
<proteinExistence type="predicted"/>
<dbReference type="Pfam" id="PF13340">
    <property type="entry name" value="DUF4096"/>
    <property type="match status" value="1"/>
</dbReference>
<evidence type="ECO:0000259" key="1">
    <source>
        <dbReference type="Pfam" id="PF01609"/>
    </source>
</evidence>
<dbReference type="InterPro" id="IPR002559">
    <property type="entry name" value="Transposase_11"/>
</dbReference>
<comment type="caution">
    <text evidence="3">The sequence shown here is derived from an EMBL/GenBank/DDBJ whole genome shotgun (WGS) entry which is preliminary data.</text>
</comment>
<keyword evidence="4" id="KW-1185">Reference proteome</keyword>
<evidence type="ECO:0000313" key="3">
    <source>
        <dbReference type="EMBL" id="MFD1311232.1"/>
    </source>
</evidence>
<dbReference type="PANTHER" id="PTHR30007">
    <property type="entry name" value="PHP DOMAIN PROTEIN"/>
    <property type="match status" value="1"/>
</dbReference>
<accession>A0ABW3XNY1</accession>
<dbReference type="NCBIfam" id="NF033580">
    <property type="entry name" value="transpos_IS5_3"/>
    <property type="match status" value="1"/>
</dbReference>
<gene>
    <name evidence="3" type="ORF">ACFQ5X_36145</name>
</gene>
<dbReference type="InterPro" id="IPR025161">
    <property type="entry name" value="IS402-like_dom"/>
</dbReference>
<reference evidence="4" key="1">
    <citation type="journal article" date="2019" name="Int. J. Syst. Evol. Microbiol.">
        <title>The Global Catalogue of Microorganisms (GCM) 10K type strain sequencing project: providing services to taxonomists for standard genome sequencing and annotation.</title>
        <authorList>
            <consortium name="The Broad Institute Genomics Platform"/>
            <consortium name="The Broad Institute Genome Sequencing Center for Infectious Disease"/>
            <person name="Wu L."/>
            <person name="Ma J."/>
        </authorList>
    </citation>
    <scope>NUCLEOTIDE SEQUENCE [LARGE SCALE GENOMIC DNA]</scope>
    <source>
        <strain evidence="4">CGMCC 4.7020</strain>
    </source>
</reference>
<dbReference type="PANTHER" id="PTHR30007:SF0">
    <property type="entry name" value="TRANSPOSASE"/>
    <property type="match status" value="1"/>
</dbReference>
<name>A0ABW3XNY1_9ACTN</name>